<dbReference type="EMBL" id="CP068073">
    <property type="protein sequence ID" value="QQS83033.1"/>
    <property type="molecule type" value="Genomic_DNA"/>
</dbReference>
<evidence type="ECO:0000313" key="2">
    <source>
        <dbReference type="EMBL" id="QQS83033.1"/>
    </source>
</evidence>
<dbReference type="GeneID" id="93727044"/>
<reference evidence="3 4" key="1">
    <citation type="submission" date="2018-11" db="EMBL/GenBank/DDBJ databases">
        <title>Genomic profiling of Staphylococcus species from a Poultry farm system in KwaZulu-Natal, South Africa.</title>
        <authorList>
            <person name="Amoako D.G."/>
            <person name="Somboro A.M."/>
            <person name="Abia A.L.K."/>
            <person name="Bester L.A."/>
            <person name="Essack S.Y."/>
        </authorList>
    </citation>
    <scope>NUCLEOTIDE SEQUENCE [LARGE SCALE GENOMIC DNA]</scope>
    <source>
        <strain evidence="3 4">SA11</strain>
    </source>
</reference>
<gene>
    <name evidence="3" type="ORF">EIG99_03475</name>
    <name evidence="2" type="ORF">I6J05_01555</name>
</gene>
<dbReference type="KEGG" id="scv:A4G25_04135"/>
<reference evidence="2 5" key="2">
    <citation type="submission" date="2021-01" db="EMBL/GenBank/DDBJ databases">
        <title>FDA dAtabase for Regulatory Grade micrObial Sequences (FDA-ARGOS): Supporting development and validation of Infectious Disease Dx tests.</title>
        <authorList>
            <person name="Sproer C."/>
            <person name="Gronow S."/>
            <person name="Severitt S."/>
            <person name="Schroder I."/>
            <person name="Tallon L."/>
            <person name="Sadzewicz L."/>
            <person name="Zhao X."/>
            <person name="Boylan J."/>
            <person name="Ott S."/>
            <person name="Bowen H."/>
            <person name="Vavikolanu K."/>
            <person name="Mehta A."/>
            <person name="Aluvathingal J."/>
            <person name="Nadendla S."/>
            <person name="Lowell S."/>
            <person name="Myers T."/>
            <person name="Yan Y."/>
            <person name="Sichtig H."/>
        </authorList>
    </citation>
    <scope>NUCLEOTIDE SEQUENCE [LARGE SCALE GENOMIC DNA]</scope>
    <source>
        <strain evidence="2 5">FDAARGOS_1148</strain>
    </source>
</reference>
<keyword evidence="5" id="KW-1185">Reference proteome</keyword>
<dbReference type="Gene3D" id="3.90.1150.200">
    <property type="match status" value="1"/>
</dbReference>
<evidence type="ECO:0000313" key="3">
    <source>
        <dbReference type="EMBL" id="RZI03394.1"/>
    </source>
</evidence>
<name>A0A143P9H3_9STAP</name>
<evidence type="ECO:0000259" key="1">
    <source>
        <dbReference type="Pfam" id="PF08818"/>
    </source>
</evidence>
<sequence>MKIDEKRRPAFRKLFETVAEHLPKGFQVVMQYGMPSFVVPLALYPDGYLNRKDEPLPFISIAAQKNSINLYHMGIYGDEKLKRWFISRYQKDVPTKLDMGKSCIRMRNVNHIPYDLIGELSEKITVDDWIQFYENRNHDIC</sequence>
<evidence type="ECO:0000313" key="4">
    <source>
        <dbReference type="Proteomes" id="UP000293854"/>
    </source>
</evidence>
<dbReference type="RefSeq" id="WP_047132406.1">
    <property type="nucleotide sequence ID" value="NZ_CP015114.1"/>
</dbReference>
<accession>A0A143P9H3</accession>
<dbReference type="SUPFAM" id="SSF159888">
    <property type="entry name" value="YdhG-like"/>
    <property type="match status" value="1"/>
</dbReference>
<protein>
    <submittedName>
        <fullName evidence="3">DUF1801 domain-containing protein</fullName>
    </submittedName>
</protein>
<evidence type="ECO:0000313" key="5">
    <source>
        <dbReference type="Proteomes" id="UP000595942"/>
    </source>
</evidence>
<dbReference type="OrthoDB" id="9813231at2"/>
<dbReference type="InterPro" id="IPR014922">
    <property type="entry name" value="YdhG-like"/>
</dbReference>
<feature type="domain" description="YdhG-like" evidence="1">
    <location>
        <begin position="7"/>
        <end position="121"/>
    </location>
</feature>
<dbReference type="Proteomes" id="UP000595942">
    <property type="component" value="Chromosome"/>
</dbReference>
<organism evidence="3 4">
    <name type="scientific">Staphylococcus condimenti</name>
    <dbReference type="NCBI Taxonomy" id="70255"/>
    <lineage>
        <taxon>Bacteria</taxon>
        <taxon>Bacillati</taxon>
        <taxon>Bacillota</taxon>
        <taxon>Bacilli</taxon>
        <taxon>Bacillales</taxon>
        <taxon>Staphylococcaceae</taxon>
        <taxon>Staphylococcus</taxon>
    </lineage>
</organism>
<dbReference type="Pfam" id="PF08818">
    <property type="entry name" value="DUF1801"/>
    <property type="match status" value="1"/>
</dbReference>
<dbReference type="EMBL" id="RQTE01000064">
    <property type="protein sequence ID" value="RZI03394.1"/>
    <property type="molecule type" value="Genomic_DNA"/>
</dbReference>
<dbReference type="Proteomes" id="UP000293854">
    <property type="component" value="Unassembled WGS sequence"/>
</dbReference>
<proteinExistence type="predicted"/>
<dbReference type="AlphaFoldDB" id="A0A143P9H3"/>